<sequence length="63" mass="6454">MVLTVARAEGRNAPRNGALENGALALNHWAYAHGMAGRGVAYPAPLALASLSRMSLASALHAS</sequence>
<gene>
    <name evidence="1" type="ORF">CCS01_16880</name>
</gene>
<organism evidence="1 2">
    <name type="scientific">Rhodopila globiformis</name>
    <name type="common">Rhodopseudomonas globiformis</name>
    <dbReference type="NCBI Taxonomy" id="1071"/>
    <lineage>
        <taxon>Bacteria</taxon>
        <taxon>Pseudomonadati</taxon>
        <taxon>Pseudomonadota</taxon>
        <taxon>Alphaproteobacteria</taxon>
        <taxon>Acetobacterales</taxon>
        <taxon>Acetobacteraceae</taxon>
        <taxon>Rhodopila</taxon>
    </lineage>
</organism>
<accession>A0A2S6NAT2</accession>
<dbReference type="EMBL" id="NHRY01000184">
    <property type="protein sequence ID" value="PPQ31730.1"/>
    <property type="molecule type" value="Genomic_DNA"/>
</dbReference>
<evidence type="ECO:0000313" key="1">
    <source>
        <dbReference type="EMBL" id="PPQ31730.1"/>
    </source>
</evidence>
<name>A0A2S6NAT2_RHOGL</name>
<dbReference type="Proteomes" id="UP000239724">
    <property type="component" value="Unassembled WGS sequence"/>
</dbReference>
<reference evidence="1 2" key="1">
    <citation type="journal article" date="2018" name="Arch. Microbiol.">
        <title>New insights into the metabolic potential of the phototrophic purple bacterium Rhodopila globiformis DSM 161(T) from its draft genome sequence and evidence for a vanadium-dependent nitrogenase.</title>
        <authorList>
            <person name="Imhoff J.F."/>
            <person name="Rahn T."/>
            <person name="Kunzel S."/>
            <person name="Neulinger S.C."/>
        </authorList>
    </citation>
    <scope>NUCLEOTIDE SEQUENCE [LARGE SCALE GENOMIC DNA]</scope>
    <source>
        <strain evidence="1 2">DSM 161</strain>
    </source>
</reference>
<proteinExistence type="predicted"/>
<comment type="caution">
    <text evidence="1">The sequence shown here is derived from an EMBL/GenBank/DDBJ whole genome shotgun (WGS) entry which is preliminary data.</text>
</comment>
<evidence type="ECO:0000313" key="2">
    <source>
        <dbReference type="Proteomes" id="UP000239724"/>
    </source>
</evidence>
<protein>
    <submittedName>
        <fullName evidence="1">Uncharacterized protein</fullName>
    </submittedName>
</protein>
<keyword evidence="2" id="KW-1185">Reference proteome</keyword>
<dbReference type="AlphaFoldDB" id="A0A2S6NAT2"/>